<dbReference type="InterPro" id="IPR023214">
    <property type="entry name" value="HAD_sf"/>
</dbReference>
<accession>A0A7X9YI26</accession>
<gene>
    <name evidence="1" type="ORF">HF320_06925</name>
</gene>
<dbReference type="SUPFAM" id="SSF56784">
    <property type="entry name" value="HAD-like"/>
    <property type="match status" value="1"/>
</dbReference>
<dbReference type="Gene3D" id="1.10.150.240">
    <property type="entry name" value="Putative phosphatase, domain 2"/>
    <property type="match status" value="1"/>
</dbReference>
<comment type="caution">
    <text evidence="1">The sequence shown here is derived from an EMBL/GenBank/DDBJ whole genome shotgun (WGS) entry which is preliminary data.</text>
</comment>
<name>A0A7X9YI26_9ACTN</name>
<keyword evidence="1" id="KW-0378">Hydrolase</keyword>
<dbReference type="PANTHER" id="PTHR43434">
    <property type="entry name" value="PHOSPHOGLYCOLATE PHOSPHATASE"/>
    <property type="match status" value="1"/>
</dbReference>
<dbReference type="InterPro" id="IPR036412">
    <property type="entry name" value="HAD-like_sf"/>
</dbReference>
<dbReference type="GO" id="GO:0016787">
    <property type="term" value="F:hydrolase activity"/>
    <property type="evidence" value="ECO:0007669"/>
    <property type="project" value="UniProtKB-KW"/>
</dbReference>
<dbReference type="SFLD" id="SFLDG01129">
    <property type="entry name" value="C1.5:_HAD__Beta-PGM__Phosphata"/>
    <property type="match status" value="1"/>
</dbReference>
<dbReference type="InterPro" id="IPR041492">
    <property type="entry name" value="HAD_2"/>
</dbReference>
<dbReference type="AlphaFoldDB" id="A0A7X9YI26"/>
<evidence type="ECO:0000313" key="1">
    <source>
        <dbReference type="EMBL" id="NMF56057.1"/>
    </source>
</evidence>
<dbReference type="Proteomes" id="UP000546970">
    <property type="component" value="Unassembled WGS sequence"/>
</dbReference>
<dbReference type="RefSeq" id="WP_169277670.1">
    <property type="nucleotide sequence ID" value="NZ_JABBCP010000005.1"/>
</dbReference>
<protein>
    <submittedName>
        <fullName evidence="1">HAD hydrolase-like protein</fullName>
    </submittedName>
</protein>
<reference evidence="1 2" key="1">
    <citation type="submission" date="2020-04" db="EMBL/GenBank/DDBJ databases">
        <title>Collinsella sp. KGMB02528 nov., an anaerobic actinobacterium isolated from human feces.</title>
        <authorList>
            <person name="Han K.-I."/>
            <person name="Eom M.K."/>
            <person name="Kim J.-S."/>
            <person name="Lee K.C."/>
            <person name="Suh M.K."/>
            <person name="Park S.-H."/>
            <person name="Lee J.H."/>
            <person name="Kang S.W."/>
            <person name="Park J.-E."/>
            <person name="Oh B.S."/>
            <person name="Yu S.Y."/>
            <person name="Choi S.-H."/>
            <person name="Lee D.H."/>
            <person name="Yoon H."/>
            <person name="Kim B.-Y."/>
            <person name="Lee J.H."/>
            <person name="Lee J.-S."/>
        </authorList>
    </citation>
    <scope>NUCLEOTIDE SEQUENCE [LARGE SCALE GENOMIC DNA]</scope>
    <source>
        <strain evidence="1 2">KGMB02528</strain>
    </source>
</reference>
<proteinExistence type="predicted"/>
<dbReference type="GO" id="GO:0005829">
    <property type="term" value="C:cytosol"/>
    <property type="evidence" value="ECO:0007669"/>
    <property type="project" value="TreeGrafter"/>
</dbReference>
<keyword evidence="2" id="KW-1185">Reference proteome</keyword>
<dbReference type="Gene3D" id="3.40.50.1000">
    <property type="entry name" value="HAD superfamily/HAD-like"/>
    <property type="match status" value="1"/>
</dbReference>
<dbReference type="InterPro" id="IPR050155">
    <property type="entry name" value="HAD-like_hydrolase_sf"/>
</dbReference>
<dbReference type="InterPro" id="IPR023198">
    <property type="entry name" value="PGP-like_dom2"/>
</dbReference>
<dbReference type="GO" id="GO:0004713">
    <property type="term" value="F:protein tyrosine kinase activity"/>
    <property type="evidence" value="ECO:0007669"/>
    <property type="project" value="TreeGrafter"/>
</dbReference>
<sequence length="225" mass="24541">MGQYTAAPFADRTAVLLDFDGTIADTGTYIMRCAREALVECGYSREAEGDLHSLIGPPLFNGFADLCHQPLEEGMRITAVYRRIFDKDMSPDYYPVFPGMRELIVALRGQGRQVAVATSRLETTAHQMIDFLDLPPFDAIVGRLEPGRDTKAESIRDAMAQLGAAIDDSVMVGDRFHDVHGAHEQGIPCIGIYTGAADEGEHERAGADFVAHDVAQLAWALGVEL</sequence>
<evidence type="ECO:0000313" key="2">
    <source>
        <dbReference type="Proteomes" id="UP000546970"/>
    </source>
</evidence>
<dbReference type="PANTHER" id="PTHR43434:SF20">
    <property type="entry name" value="5'-NUCLEOTIDASE"/>
    <property type="match status" value="1"/>
</dbReference>
<dbReference type="Pfam" id="PF13419">
    <property type="entry name" value="HAD_2"/>
    <property type="match status" value="1"/>
</dbReference>
<dbReference type="EMBL" id="JABBCP010000005">
    <property type="protein sequence ID" value="NMF56057.1"/>
    <property type="molecule type" value="Genomic_DNA"/>
</dbReference>
<organism evidence="1 2">
    <name type="scientific">Collinsella acetigenes</name>
    <dbReference type="NCBI Taxonomy" id="2713419"/>
    <lineage>
        <taxon>Bacteria</taxon>
        <taxon>Bacillati</taxon>
        <taxon>Actinomycetota</taxon>
        <taxon>Coriobacteriia</taxon>
        <taxon>Coriobacteriales</taxon>
        <taxon>Coriobacteriaceae</taxon>
        <taxon>Collinsella</taxon>
    </lineage>
</organism>
<dbReference type="SFLD" id="SFLDS00003">
    <property type="entry name" value="Haloacid_Dehalogenase"/>
    <property type="match status" value="1"/>
</dbReference>